<name>A0A4R5Q5N2_9PROT</name>
<organism evidence="3 4">
    <name type="scientific">Dankookia rubra</name>
    <dbReference type="NCBI Taxonomy" id="1442381"/>
    <lineage>
        <taxon>Bacteria</taxon>
        <taxon>Pseudomonadati</taxon>
        <taxon>Pseudomonadota</taxon>
        <taxon>Alphaproteobacteria</taxon>
        <taxon>Acetobacterales</taxon>
        <taxon>Roseomonadaceae</taxon>
        <taxon>Dankookia</taxon>
    </lineage>
</organism>
<gene>
    <name evidence="3" type="ORF">E2C06_33840</name>
    <name evidence="2" type="ORF">E2C06_37140</name>
</gene>
<comment type="caution">
    <text evidence="3">The sequence shown here is derived from an EMBL/GenBank/DDBJ whole genome shotgun (WGS) entry which is preliminary data.</text>
</comment>
<dbReference type="Pfam" id="PF13586">
    <property type="entry name" value="DDE_Tnp_1_2"/>
    <property type="match status" value="1"/>
</dbReference>
<dbReference type="AlphaFoldDB" id="A0A4R5Q5N2"/>
<feature type="non-terminal residue" evidence="3">
    <location>
        <position position="1"/>
    </location>
</feature>
<dbReference type="InterPro" id="IPR025668">
    <property type="entry name" value="Tnp_DDE_dom"/>
</dbReference>
<proteinExistence type="predicted"/>
<accession>A0A4R5Q5N2</accession>
<evidence type="ECO:0000313" key="2">
    <source>
        <dbReference type="EMBL" id="TDH48617.1"/>
    </source>
</evidence>
<feature type="domain" description="Transposase DDE" evidence="1">
    <location>
        <begin position="1"/>
        <end position="81"/>
    </location>
</feature>
<protein>
    <submittedName>
        <fullName evidence="3">IS5/IS1182 family transposase</fullName>
    </submittedName>
</protein>
<evidence type="ECO:0000313" key="4">
    <source>
        <dbReference type="Proteomes" id="UP000295096"/>
    </source>
</evidence>
<dbReference type="Proteomes" id="UP000295096">
    <property type="component" value="Unassembled WGS sequence"/>
</dbReference>
<dbReference type="EMBL" id="SMSJ01000144">
    <property type="protein sequence ID" value="TDH58194.1"/>
    <property type="molecule type" value="Genomic_DNA"/>
</dbReference>
<evidence type="ECO:0000313" key="3">
    <source>
        <dbReference type="EMBL" id="TDH58194.1"/>
    </source>
</evidence>
<reference evidence="3 4" key="1">
    <citation type="journal article" date="2016" name="J. Microbiol.">
        <title>Dankookia rubra gen. nov., sp. nov., an alphaproteobacterium isolated from sediment of a shallow stream.</title>
        <authorList>
            <person name="Kim W.H."/>
            <person name="Kim D.H."/>
            <person name="Kang K."/>
            <person name="Ahn T.Y."/>
        </authorList>
    </citation>
    <scope>NUCLEOTIDE SEQUENCE [LARGE SCALE GENOMIC DNA]</scope>
    <source>
        <strain evidence="3 4">JCM30602</strain>
    </source>
</reference>
<keyword evidence="4" id="KW-1185">Reference proteome</keyword>
<sequence>RGYSSHTFRQHLWDLGARPAIPPKINEAPVACPAPIYNNRNRVERLWARLKEWRAVATRYEKTAASFLGVLCLAATADWLRR</sequence>
<dbReference type="EMBL" id="SMSJ01000410">
    <property type="protein sequence ID" value="TDH48617.1"/>
    <property type="molecule type" value="Genomic_DNA"/>
</dbReference>
<evidence type="ECO:0000259" key="1">
    <source>
        <dbReference type="Pfam" id="PF13586"/>
    </source>
</evidence>
<reference evidence="3" key="2">
    <citation type="submission" date="2019-03" db="EMBL/GenBank/DDBJ databases">
        <authorList>
            <person name="Zhao Y."/>
            <person name="Du Z."/>
        </authorList>
    </citation>
    <scope>NUCLEOTIDE SEQUENCE</scope>
    <source>
        <strain evidence="3">JCM30602</strain>
    </source>
</reference>
<dbReference type="RefSeq" id="WP_165982845.1">
    <property type="nucleotide sequence ID" value="NZ_SMSJ01000144.1"/>
</dbReference>